<proteinExistence type="inferred from homology"/>
<feature type="region of interest" description="Disordered" evidence="7">
    <location>
        <begin position="1"/>
        <end position="33"/>
    </location>
</feature>
<evidence type="ECO:0000313" key="10">
    <source>
        <dbReference type="EnsemblProtists" id="EKX42458"/>
    </source>
</evidence>
<dbReference type="Proteomes" id="UP000011087">
    <property type="component" value="Unassembled WGS sequence"/>
</dbReference>
<reference evidence="9 11" key="1">
    <citation type="journal article" date="2012" name="Nature">
        <title>Algal genomes reveal evolutionary mosaicism and the fate of nucleomorphs.</title>
        <authorList>
            <consortium name="DOE Joint Genome Institute"/>
            <person name="Curtis B.A."/>
            <person name="Tanifuji G."/>
            <person name="Burki F."/>
            <person name="Gruber A."/>
            <person name="Irimia M."/>
            <person name="Maruyama S."/>
            <person name="Arias M.C."/>
            <person name="Ball S.G."/>
            <person name="Gile G.H."/>
            <person name="Hirakawa Y."/>
            <person name="Hopkins J.F."/>
            <person name="Kuo A."/>
            <person name="Rensing S.A."/>
            <person name="Schmutz J."/>
            <person name="Symeonidi A."/>
            <person name="Elias M."/>
            <person name="Eveleigh R.J."/>
            <person name="Herman E.K."/>
            <person name="Klute M.J."/>
            <person name="Nakayama T."/>
            <person name="Obornik M."/>
            <person name="Reyes-Prieto A."/>
            <person name="Armbrust E.V."/>
            <person name="Aves S.J."/>
            <person name="Beiko R.G."/>
            <person name="Coutinho P."/>
            <person name="Dacks J.B."/>
            <person name="Durnford D.G."/>
            <person name="Fast N.M."/>
            <person name="Green B.R."/>
            <person name="Grisdale C.J."/>
            <person name="Hempel F."/>
            <person name="Henrissat B."/>
            <person name="Hoppner M.P."/>
            <person name="Ishida K."/>
            <person name="Kim E."/>
            <person name="Koreny L."/>
            <person name="Kroth P.G."/>
            <person name="Liu Y."/>
            <person name="Malik S.B."/>
            <person name="Maier U.G."/>
            <person name="McRose D."/>
            <person name="Mock T."/>
            <person name="Neilson J.A."/>
            <person name="Onodera N.T."/>
            <person name="Poole A.M."/>
            <person name="Pritham E.J."/>
            <person name="Richards T.A."/>
            <person name="Rocap G."/>
            <person name="Roy S.W."/>
            <person name="Sarai C."/>
            <person name="Schaack S."/>
            <person name="Shirato S."/>
            <person name="Slamovits C.H."/>
            <person name="Spencer D.F."/>
            <person name="Suzuki S."/>
            <person name="Worden A.Z."/>
            <person name="Zauner S."/>
            <person name="Barry K."/>
            <person name="Bell C."/>
            <person name="Bharti A.K."/>
            <person name="Crow J.A."/>
            <person name="Grimwood J."/>
            <person name="Kramer R."/>
            <person name="Lindquist E."/>
            <person name="Lucas S."/>
            <person name="Salamov A."/>
            <person name="McFadden G.I."/>
            <person name="Lane C.E."/>
            <person name="Keeling P.J."/>
            <person name="Gray M.W."/>
            <person name="Grigoriev I.V."/>
            <person name="Archibald J.M."/>
        </authorList>
    </citation>
    <scope>NUCLEOTIDE SEQUENCE</scope>
    <source>
        <strain evidence="9 11">CCMP2712</strain>
    </source>
</reference>
<dbReference type="InterPro" id="IPR022684">
    <property type="entry name" value="Calpain_cysteine_protease"/>
</dbReference>
<keyword evidence="3 6" id="KW-0378">Hydrolase</keyword>
<keyword evidence="2 6" id="KW-0645">Protease</keyword>
<accession>L1J1Q4</accession>
<feature type="active site" evidence="5 6">
    <location>
        <position position="324"/>
    </location>
</feature>
<dbReference type="PaxDb" id="55529-EKX42458"/>
<dbReference type="RefSeq" id="XP_005829438.1">
    <property type="nucleotide sequence ID" value="XM_005829381.1"/>
</dbReference>
<gene>
    <name evidence="9" type="ORF">GUITHDRAFT_164093</name>
</gene>
<dbReference type="OrthoDB" id="424753at2759"/>
<dbReference type="eggNOG" id="KOG0045">
    <property type="taxonomic scope" value="Eukaryota"/>
</dbReference>
<dbReference type="InterPro" id="IPR038765">
    <property type="entry name" value="Papain-like_cys_pep_sf"/>
</dbReference>
<evidence type="ECO:0000313" key="11">
    <source>
        <dbReference type="Proteomes" id="UP000011087"/>
    </source>
</evidence>
<dbReference type="GeneID" id="17299186"/>
<reference evidence="11" key="2">
    <citation type="submission" date="2012-11" db="EMBL/GenBank/DDBJ databases">
        <authorList>
            <person name="Kuo A."/>
            <person name="Curtis B.A."/>
            <person name="Tanifuji G."/>
            <person name="Burki F."/>
            <person name="Gruber A."/>
            <person name="Irimia M."/>
            <person name="Maruyama S."/>
            <person name="Arias M.C."/>
            <person name="Ball S.G."/>
            <person name="Gile G.H."/>
            <person name="Hirakawa Y."/>
            <person name="Hopkins J.F."/>
            <person name="Rensing S.A."/>
            <person name="Schmutz J."/>
            <person name="Symeonidi A."/>
            <person name="Elias M."/>
            <person name="Eveleigh R.J."/>
            <person name="Herman E.K."/>
            <person name="Klute M.J."/>
            <person name="Nakayama T."/>
            <person name="Obornik M."/>
            <person name="Reyes-Prieto A."/>
            <person name="Armbrust E.V."/>
            <person name="Aves S.J."/>
            <person name="Beiko R.G."/>
            <person name="Coutinho P."/>
            <person name="Dacks J.B."/>
            <person name="Durnford D.G."/>
            <person name="Fast N.M."/>
            <person name="Green B.R."/>
            <person name="Grisdale C."/>
            <person name="Hempe F."/>
            <person name="Henrissat B."/>
            <person name="Hoppner M.P."/>
            <person name="Ishida K.-I."/>
            <person name="Kim E."/>
            <person name="Koreny L."/>
            <person name="Kroth P.G."/>
            <person name="Liu Y."/>
            <person name="Malik S.-B."/>
            <person name="Maier U.G."/>
            <person name="McRose D."/>
            <person name="Mock T."/>
            <person name="Neilson J.A."/>
            <person name="Onodera N.T."/>
            <person name="Poole A.M."/>
            <person name="Pritham E.J."/>
            <person name="Richards T.A."/>
            <person name="Rocap G."/>
            <person name="Roy S.W."/>
            <person name="Sarai C."/>
            <person name="Schaack S."/>
            <person name="Shirato S."/>
            <person name="Slamovits C.H."/>
            <person name="Spencer D.F."/>
            <person name="Suzuki S."/>
            <person name="Worden A.Z."/>
            <person name="Zauner S."/>
            <person name="Barry K."/>
            <person name="Bell C."/>
            <person name="Bharti A.K."/>
            <person name="Crow J.A."/>
            <person name="Grimwood J."/>
            <person name="Kramer R."/>
            <person name="Lindquist E."/>
            <person name="Lucas S."/>
            <person name="Salamov A."/>
            <person name="McFadden G.I."/>
            <person name="Lane C.E."/>
            <person name="Keeling P.J."/>
            <person name="Gray M.W."/>
            <person name="Grigoriev I.V."/>
            <person name="Archibald J.M."/>
        </authorList>
    </citation>
    <scope>NUCLEOTIDE SEQUENCE</scope>
    <source>
        <strain evidence="11">CCMP2712</strain>
    </source>
</reference>
<dbReference type="STRING" id="905079.L1J1Q4"/>
<comment type="similarity">
    <text evidence="1">Belongs to the peptidase C2 family.</text>
</comment>
<feature type="compositionally biased region" description="Polar residues" evidence="7">
    <location>
        <begin position="189"/>
        <end position="198"/>
    </location>
</feature>
<dbReference type="AlphaFoldDB" id="L1J1Q4"/>
<evidence type="ECO:0000256" key="3">
    <source>
        <dbReference type="ARBA" id="ARBA00022801"/>
    </source>
</evidence>
<evidence type="ECO:0000256" key="6">
    <source>
        <dbReference type="PROSITE-ProRule" id="PRU00239"/>
    </source>
</evidence>
<dbReference type="KEGG" id="gtt:GUITHDRAFT_164093"/>
<dbReference type="Pfam" id="PF00648">
    <property type="entry name" value="Peptidase_C2"/>
    <property type="match status" value="1"/>
</dbReference>
<dbReference type="EnsemblProtists" id="EKX42458">
    <property type="protein sequence ID" value="EKX42458"/>
    <property type="gene ID" value="GUITHDRAFT_164093"/>
</dbReference>
<evidence type="ECO:0000256" key="5">
    <source>
        <dbReference type="PIRSR" id="PIRSR622684-1"/>
    </source>
</evidence>
<dbReference type="OMA" id="HEDPPEG"/>
<reference evidence="10" key="3">
    <citation type="submission" date="2016-03" db="UniProtKB">
        <authorList>
            <consortium name="EnsemblProtists"/>
        </authorList>
    </citation>
    <scope>IDENTIFICATION</scope>
</reference>
<sequence length="1055" mass="116822">MPGGIRPSSALPAHRQNELGPAQDVLKGRRPVSAGYRQSNHLFNLTRPKSAAPSFFGQVVYAEDDGLKPPRSSSGVFGSWQGKKFVYVEHQGAERSSLEGIQKNSLFAVSEEGSLNVKGFQRRTTSRLSKTDRSSLLKKIRVNNLVGAEQQLTTGSSSAFVPRLRPRSAGGSNLQGMGEERGYDPLSSRLKSPQSSPRRATPRDRRAHPRSGQLLADLNLASMAESDVVYELLIEPVGTSLSVDGERGGAKFCDDSFPPTEVSILGEEGSQVQDEQEQERKQQLADQIHGWFRPEEFVPADQKPILFAASGAMSNVKQGMLKNCHFLGALSVIACRPDMVEQIFGPLKQVDPNVSHSYLLDRGIITVQLYKDCAWHDVTVDTRIPCVIDPSSGGFVPAFGRCVSPAQVWVQLLEKAYAKLHGSYAAIETGKISEALADLTGGVTETIDTKGREGLERIKTGSLWRQLQEAKSEGHLLACSLSIRNAQPEAQGPCGLLVNHGYAILDVETIPDNGFRLVKVRNPWGTNSGVWDGDWGEDSALWSIYPEVSKHLGRMQEPGVFWMSYEDLVDRFNKLYICRVFPLNWHNLCVRSEWTQSTAGGGESDPTWFLNPQFRLCVPSSSTVVITVAQFDSRVQGRELELVPAGITVLKAKKGSFPSRVWRVEDGVVVAQQYPVRSRDVSLTVKLHADTLYYVIPYTSSTTKTAPFTLRLYSSGVVELQRVPPLSKVSVRGQWTDRTGGGPVDSPTFFNNPQYVVKVVEEEKRLEGASMISFANHDVEVLLTKAEDNLEASSSSSLDLEDEGRRSQQPCTVGLSVLRGESRVIDFPAKETMVHSGMEYGRKVARVQTKCRTRSSFIVIPWTTTPKTDSFFTLNLYSEGQVQVDKIPDVRRLSVMGEWRGQSAAGSHLNTSWSSNPQFFLFVPPPVSTKPNVKVTLSYRGNWEAKRARDPIGCMIGIYALQCPQSFIDRERAFPGPGIKREALDRLTLERPDYERRLVDTVFVPNDSVVVNLDKIRPSNRPYLLLPTTYSNGKSGGFTLEVIANVEIFLFEANQ</sequence>
<feature type="active site" evidence="5 6">
    <location>
        <position position="500"/>
    </location>
</feature>
<feature type="active site" evidence="5 6">
    <location>
        <position position="522"/>
    </location>
</feature>
<dbReference type="EMBL" id="JH993016">
    <property type="protein sequence ID" value="EKX42458.1"/>
    <property type="molecule type" value="Genomic_DNA"/>
</dbReference>
<keyword evidence="4 6" id="KW-0788">Thiol protease</keyword>
<dbReference type="SMART" id="SM00230">
    <property type="entry name" value="CysPc"/>
    <property type="match status" value="1"/>
</dbReference>
<dbReference type="PANTHER" id="PTHR10183">
    <property type="entry name" value="CALPAIN"/>
    <property type="match status" value="1"/>
</dbReference>
<evidence type="ECO:0000313" key="9">
    <source>
        <dbReference type="EMBL" id="EKX42458.1"/>
    </source>
</evidence>
<dbReference type="Gene3D" id="2.60.120.380">
    <property type="match status" value="3"/>
</dbReference>
<dbReference type="SMART" id="SM00720">
    <property type="entry name" value="calpain_III"/>
    <property type="match status" value="1"/>
</dbReference>
<feature type="domain" description="Calpain catalytic" evidence="8">
    <location>
        <begin position="251"/>
        <end position="581"/>
    </location>
</feature>
<evidence type="ECO:0000256" key="4">
    <source>
        <dbReference type="ARBA" id="ARBA00022807"/>
    </source>
</evidence>
<dbReference type="CDD" id="cd00044">
    <property type="entry name" value="CysPc"/>
    <property type="match status" value="1"/>
</dbReference>
<dbReference type="InterPro" id="IPR036213">
    <property type="entry name" value="Calpain_III_sf"/>
</dbReference>
<dbReference type="PROSITE" id="PS50203">
    <property type="entry name" value="CALPAIN_CAT"/>
    <property type="match status" value="1"/>
</dbReference>
<evidence type="ECO:0000256" key="2">
    <source>
        <dbReference type="ARBA" id="ARBA00022670"/>
    </source>
</evidence>
<dbReference type="InterPro" id="IPR022683">
    <property type="entry name" value="Calpain_III"/>
</dbReference>
<evidence type="ECO:0000256" key="7">
    <source>
        <dbReference type="SAM" id="MobiDB-lite"/>
    </source>
</evidence>
<dbReference type="InterPro" id="IPR022682">
    <property type="entry name" value="Calpain_domain_III"/>
</dbReference>
<dbReference type="Pfam" id="PF01067">
    <property type="entry name" value="Calpain_III"/>
    <property type="match status" value="2"/>
</dbReference>
<organism evidence="9">
    <name type="scientific">Guillardia theta (strain CCMP2712)</name>
    <name type="common">Cryptophyte</name>
    <dbReference type="NCBI Taxonomy" id="905079"/>
    <lineage>
        <taxon>Eukaryota</taxon>
        <taxon>Cryptophyceae</taxon>
        <taxon>Pyrenomonadales</taxon>
        <taxon>Geminigeraceae</taxon>
        <taxon>Guillardia</taxon>
    </lineage>
</organism>
<dbReference type="SUPFAM" id="SSF49758">
    <property type="entry name" value="Calpain large subunit, middle domain (domain III)"/>
    <property type="match status" value="3"/>
</dbReference>
<name>L1J1Q4_GUITC</name>
<dbReference type="PANTHER" id="PTHR10183:SF379">
    <property type="entry name" value="CALPAIN-5"/>
    <property type="match status" value="1"/>
</dbReference>
<feature type="region of interest" description="Disordered" evidence="7">
    <location>
        <begin position="156"/>
        <end position="213"/>
    </location>
</feature>
<keyword evidence="11" id="KW-1185">Reference proteome</keyword>
<dbReference type="GO" id="GO:0006508">
    <property type="term" value="P:proteolysis"/>
    <property type="evidence" value="ECO:0007669"/>
    <property type="project" value="UniProtKB-KW"/>
</dbReference>
<dbReference type="HOGENOM" id="CLU_290267_0_0_1"/>
<dbReference type="PRINTS" id="PR00704">
    <property type="entry name" value="CALPAIN"/>
</dbReference>
<dbReference type="InterPro" id="IPR001300">
    <property type="entry name" value="Peptidase_C2_calpain_cat"/>
</dbReference>
<protein>
    <recommendedName>
        <fullName evidence="8">Calpain catalytic domain-containing protein</fullName>
    </recommendedName>
</protein>
<evidence type="ECO:0000256" key="1">
    <source>
        <dbReference type="ARBA" id="ARBA00007623"/>
    </source>
</evidence>
<evidence type="ECO:0000259" key="8">
    <source>
        <dbReference type="PROSITE" id="PS50203"/>
    </source>
</evidence>
<dbReference type="GO" id="GO:0004198">
    <property type="term" value="F:calcium-dependent cysteine-type endopeptidase activity"/>
    <property type="evidence" value="ECO:0007669"/>
    <property type="project" value="InterPro"/>
</dbReference>
<dbReference type="SUPFAM" id="SSF54001">
    <property type="entry name" value="Cysteine proteinases"/>
    <property type="match status" value="1"/>
</dbReference>
<dbReference type="Gene3D" id="3.90.70.10">
    <property type="entry name" value="Cysteine proteinases"/>
    <property type="match status" value="1"/>
</dbReference>